<dbReference type="SUPFAM" id="SSF144232">
    <property type="entry name" value="HIT/MYND zinc finger-like"/>
    <property type="match status" value="1"/>
</dbReference>
<evidence type="ECO:0000256" key="2">
    <source>
        <dbReference type="ARBA" id="ARBA00022771"/>
    </source>
</evidence>
<evidence type="ECO:0000313" key="7">
    <source>
        <dbReference type="Proteomes" id="UP000308197"/>
    </source>
</evidence>
<dbReference type="Gene3D" id="1.25.10.10">
    <property type="entry name" value="Leucine-rich Repeat Variant"/>
    <property type="match status" value="1"/>
</dbReference>
<dbReference type="InParanoid" id="A0A5C3PUL6"/>
<evidence type="ECO:0000313" key="6">
    <source>
        <dbReference type="EMBL" id="TFK93232.1"/>
    </source>
</evidence>
<keyword evidence="3" id="KW-0862">Zinc</keyword>
<dbReference type="InterPro" id="IPR016024">
    <property type="entry name" value="ARM-type_fold"/>
</dbReference>
<dbReference type="Pfam" id="PF01753">
    <property type="entry name" value="zf-MYND"/>
    <property type="match status" value="1"/>
</dbReference>
<feature type="domain" description="MYND-type" evidence="5">
    <location>
        <begin position="671"/>
        <end position="709"/>
    </location>
</feature>
<keyword evidence="1" id="KW-0479">Metal-binding</keyword>
<name>A0A5C3PUL6_9APHY</name>
<dbReference type="SUPFAM" id="SSF48371">
    <property type="entry name" value="ARM repeat"/>
    <property type="match status" value="1"/>
</dbReference>
<reference evidence="6 7" key="1">
    <citation type="journal article" date="2019" name="Nat. Ecol. Evol.">
        <title>Megaphylogeny resolves global patterns of mushroom evolution.</title>
        <authorList>
            <person name="Varga T."/>
            <person name="Krizsan K."/>
            <person name="Foldi C."/>
            <person name="Dima B."/>
            <person name="Sanchez-Garcia M."/>
            <person name="Sanchez-Ramirez S."/>
            <person name="Szollosi G.J."/>
            <person name="Szarkandi J.G."/>
            <person name="Papp V."/>
            <person name="Albert L."/>
            <person name="Andreopoulos W."/>
            <person name="Angelini C."/>
            <person name="Antonin V."/>
            <person name="Barry K.W."/>
            <person name="Bougher N.L."/>
            <person name="Buchanan P."/>
            <person name="Buyck B."/>
            <person name="Bense V."/>
            <person name="Catcheside P."/>
            <person name="Chovatia M."/>
            <person name="Cooper J."/>
            <person name="Damon W."/>
            <person name="Desjardin D."/>
            <person name="Finy P."/>
            <person name="Geml J."/>
            <person name="Haridas S."/>
            <person name="Hughes K."/>
            <person name="Justo A."/>
            <person name="Karasinski D."/>
            <person name="Kautmanova I."/>
            <person name="Kiss B."/>
            <person name="Kocsube S."/>
            <person name="Kotiranta H."/>
            <person name="LaButti K.M."/>
            <person name="Lechner B.E."/>
            <person name="Liimatainen K."/>
            <person name="Lipzen A."/>
            <person name="Lukacs Z."/>
            <person name="Mihaltcheva S."/>
            <person name="Morgado L.N."/>
            <person name="Niskanen T."/>
            <person name="Noordeloos M.E."/>
            <person name="Ohm R.A."/>
            <person name="Ortiz-Santana B."/>
            <person name="Ovrebo C."/>
            <person name="Racz N."/>
            <person name="Riley R."/>
            <person name="Savchenko A."/>
            <person name="Shiryaev A."/>
            <person name="Soop K."/>
            <person name="Spirin V."/>
            <person name="Szebenyi C."/>
            <person name="Tomsovsky M."/>
            <person name="Tulloss R.E."/>
            <person name="Uehling J."/>
            <person name="Grigoriev I.V."/>
            <person name="Vagvolgyi C."/>
            <person name="Papp T."/>
            <person name="Martin F.M."/>
            <person name="Miettinen O."/>
            <person name="Hibbett D.S."/>
            <person name="Nagy L.G."/>
        </authorList>
    </citation>
    <scope>NUCLEOTIDE SEQUENCE [LARGE SCALE GENOMIC DNA]</scope>
    <source>
        <strain evidence="6 7">HHB13444</strain>
    </source>
</reference>
<organism evidence="6 7">
    <name type="scientific">Polyporus arcularius HHB13444</name>
    <dbReference type="NCBI Taxonomy" id="1314778"/>
    <lineage>
        <taxon>Eukaryota</taxon>
        <taxon>Fungi</taxon>
        <taxon>Dikarya</taxon>
        <taxon>Basidiomycota</taxon>
        <taxon>Agaricomycotina</taxon>
        <taxon>Agaricomycetes</taxon>
        <taxon>Polyporales</taxon>
        <taxon>Polyporaceae</taxon>
        <taxon>Polyporus</taxon>
    </lineage>
</organism>
<dbReference type="Gene3D" id="6.10.140.2220">
    <property type="match status" value="1"/>
</dbReference>
<proteinExistence type="predicted"/>
<keyword evidence="7" id="KW-1185">Reference proteome</keyword>
<dbReference type="PROSITE" id="PS50865">
    <property type="entry name" value="ZF_MYND_2"/>
    <property type="match status" value="1"/>
</dbReference>
<evidence type="ECO:0000259" key="5">
    <source>
        <dbReference type="PROSITE" id="PS50865"/>
    </source>
</evidence>
<evidence type="ECO:0000256" key="4">
    <source>
        <dbReference type="PROSITE-ProRule" id="PRU00134"/>
    </source>
</evidence>
<dbReference type="GO" id="GO:0008270">
    <property type="term" value="F:zinc ion binding"/>
    <property type="evidence" value="ECO:0007669"/>
    <property type="project" value="UniProtKB-KW"/>
</dbReference>
<dbReference type="Proteomes" id="UP000308197">
    <property type="component" value="Unassembled WGS sequence"/>
</dbReference>
<dbReference type="InterPro" id="IPR002893">
    <property type="entry name" value="Znf_MYND"/>
</dbReference>
<protein>
    <recommendedName>
        <fullName evidence="5">MYND-type domain-containing protein</fullName>
    </recommendedName>
</protein>
<dbReference type="InterPro" id="IPR011989">
    <property type="entry name" value="ARM-like"/>
</dbReference>
<dbReference type="PROSITE" id="PS01360">
    <property type="entry name" value="ZF_MYND_1"/>
    <property type="match status" value="1"/>
</dbReference>
<keyword evidence="2 4" id="KW-0863">Zinc-finger</keyword>
<evidence type="ECO:0000256" key="3">
    <source>
        <dbReference type="ARBA" id="ARBA00022833"/>
    </source>
</evidence>
<sequence length="718" mass="78435">MSGMRKGPGAALAGDSYLIPDALFKDINDGSTWTFAISCLSDALKLPDLSTRHGLKKVHTRFNEIYKKLNAAYNAGRREGNEKVMGAVVGMMAKMCSDAILRDKLFEKGMLKKIIPLLDLDSTRHVALNALVMVTHHGGEESRVQIARQLNKTLVKLVQDLPDDPKAIELAISTMDHATEAVIANEDPPSPVLVKEIDVQSVLAVTVAALRKPTVSYTLVSHALNLLASAPQHCPAMCKAVPGLTALTAAFLRSKNINIRATAMGGLLRLPIAECEQDAMHFDPNGLMAAAAAGPPDHLLDIAVDYGVDRLDLHVMLKAMGVYTDAISRAMQDRDMYALGKKLVDLTQRAEYVIAEGGWQSADGRVFGAAELGNAPFTRWTDALPLCAKALRAKGGKDDLDAADILDMKFLIIRQRLPEAIALGNAAIKRNPRLAYAYYIISMGTNVEEGLRAVKKGLKCQKITPFVRNQLLWRATCHAGLRGMEILQQAREGDMAARAEGTAFLMSAWEDAKTFISEAPPDTRHMLGMIGWYVLLTILIRGPELSEELHELDPARRKIRASLDFMKFVGHAVKRTQLNLTRELVLNFYTPAAKEWGALVERFDKLDTHGSTGEGARTPSSLSDDDLSEWLGNVSIDDEHANHDHHGCAGHAPGSQVPATAETSSYELYRCSWCGNPSAVLKRCGGCGKTRYCDGGCQKLHWADHRTECKSRNGQSGE</sequence>
<accession>A0A5C3PUL6</accession>
<dbReference type="EMBL" id="ML210985">
    <property type="protein sequence ID" value="TFK93232.1"/>
    <property type="molecule type" value="Genomic_DNA"/>
</dbReference>
<evidence type="ECO:0000256" key="1">
    <source>
        <dbReference type="ARBA" id="ARBA00022723"/>
    </source>
</evidence>
<gene>
    <name evidence="6" type="ORF">K466DRAFT_512006</name>
</gene>
<dbReference type="AlphaFoldDB" id="A0A5C3PUL6"/>